<name>A0A412HAR9_9BACT</name>
<keyword evidence="4 6" id="KW-0175">Coiled coil</keyword>
<dbReference type="PANTHER" id="PTHR37739:SF16">
    <property type="entry name" value="KINESIN-LIKE PROTEIN"/>
    <property type="match status" value="1"/>
</dbReference>
<reference evidence="9 10" key="1">
    <citation type="submission" date="2018-08" db="EMBL/GenBank/DDBJ databases">
        <title>A genome reference for cultivated species of the human gut microbiota.</title>
        <authorList>
            <person name="Zou Y."/>
            <person name="Xue W."/>
            <person name="Luo G."/>
        </authorList>
    </citation>
    <scope>NUCLEOTIDE SEQUENCE [LARGE SCALE GENOMIC DNA]</scope>
    <source>
        <strain evidence="9 10">AF24-16AC</strain>
    </source>
</reference>
<evidence type="ECO:0000256" key="4">
    <source>
        <dbReference type="ARBA" id="ARBA00023054"/>
    </source>
</evidence>
<evidence type="ECO:0000313" key="9">
    <source>
        <dbReference type="EMBL" id="RGS10599.1"/>
    </source>
</evidence>
<evidence type="ECO:0000256" key="1">
    <source>
        <dbReference type="ARBA" id="ARBA00022701"/>
    </source>
</evidence>
<protein>
    <recommendedName>
        <fullName evidence="8">Tape measure protein N-terminal domain-containing protein</fullName>
    </recommendedName>
</protein>
<keyword evidence="3" id="KW-0067">ATP-binding</keyword>
<dbReference type="GO" id="GO:0005874">
    <property type="term" value="C:microtubule"/>
    <property type="evidence" value="ECO:0007669"/>
    <property type="project" value="UniProtKB-KW"/>
</dbReference>
<evidence type="ECO:0000256" key="5">
    <source>
        <dbReference type="ARBA" id="ARBA00023175"/>
    </source>
</evidence>
<feature type="region of interest" description="Disordered" evidence="7">
    <location>
        <begin position="1034"/>
        <end position="1071"/>
    </location>
</feature>
<dbReference type="Proteomes" id="UP000285750">
    <property type="component" value="Unassembled WGS sequence"/>
</dbReference>
<evidence type="ECO:0000256" key="6">
    <source>
        <dbReference type="SAM" id="Coils"/>
    </source>
</evidence>
<dbReference type="RefSeq" id="WP_118430395.1">
    <property type="nucleotide sequence ID" value="NZ_JAJWDO010000049.1"/>
</dbReference>
<keyword evidence="2" id="KW-0547">Nucleotide-binding</keyword>
<gene>
    <name evidence="9" type="ORF">DWY14_00200</name>
</gene>
<keyword evidence="5" id="KW-0505">Motor protein</keyword>
<comment type="caution">
    <text evidence="9">The sequence shown here is derived from an EMBL/GenBank/DDBJ whole genome shotgun (WGS) entry which is preliminary data.</text>
</comment>
<dbReference type="InterPro" id="IPR044986">
    <property type="entry name" value="KIF15/KIN-12"/>
</dbReference>
<feature type="compositionally biased region" description="Basic and acidic residues" evidence="7">
    <location>
        <begin position="1042"/>
        <end position="1059"/>
    </location>
</feature>
<keyword evidence="1" id="KW-0493">Microtubule</keyword>
<accession>A0A412HAR9</accession>
<dbReference type="EMBL" id="QRUY01000001">
    <property type="protein sequence ID" value="RGS10599.1"/>
    <property type="molecule type" value="Genomic_DNA"/>
</dbReference>
<organism evidence="9 10">
    <name type="scientific">Phocaeicola plebeius</name>
    <dbReference type="NCBI Taxonomy" id="310297"/>
    <lineage>
        <taxon>Bacteria</taxon>
        <taxon>Pseudomonadati</taxon>
        <taxon>Bacteroidota</taxon>
        <taxon>Bacteroidia</taxon>
        <taxon>Bacteroidales</taxon>
        <taxon>Bacteroidaceae</taxon>
        <taxon>Phocaeicola</taxon>
    </lineage>
</organism>
<evidence type="ECO:0000256" key="7">
    <source>
        <dbReference type="SAM" id="MobiDB-lite"/>
    </source>
</evidence>
<evidence type="ECO:0000313" key="10">
    <source>
        <dbReference type="Proteomes" id="UP000285750"/>
    </source>
</evidence>
<dbReference type="GO" id="GO:0005524">
    <property type="term" value="F:ATP binding"/>
    <property type="evidence" value="ECO:0007669"/>
    <property type="project" value="UniProtKB-KW"/>
</dbReference>
<feature type="coiled-coil region" evidence="6">
    <location>
        <begin position="15"/>
        <end position="118"/>
    </location>
</feature>
<proteinExistence type="predicted"/>
<feature type="coiled-coil region" evidence="6">
    <location>
        <begin position="150"/>
        <end position="177"/>
    </location>
</feature>
<feature type="domain" description="Tape measure protein N-terminal" evidence="8">
    <location>
        <begin position="204"/>
        <end position="389"/>
    </location>
</feature>
<feature type="compositionally biased region" description="Basic and acidic residues" evidence="7">
    <location>
        <begin position="782"/>
        <end position="795"/>
    </location>
</feature>
<feature type="coiled-coil region" evidence="6">
    <location>
        <begin position="495"/>
        <end position="530"/>
    </location>
</feature>
<feature type="coiled-coil region" evidence="6">
    <location>
        <begin position="1174"/>
        <end position="1208"/>
    </location>
</feature>
<dbReference type="InterPro" id="IPR013491">
    <property type="entry name" value="Tape_meas_N"/>
</dbReference>
<feature type="coiled-coil region" evidence="6">
    <location>
        <begin position="574"/>
        <end position="678"/>
    </location>
</feature>
<dbReference type="NCBIfam" id="TIGR02675">
    <property type="entry name" value="tape_meas_nterm"/>
    <property type="match status" value="1"/>
</dbReference>
<evidence type="ECO:0000259" key="8">
    <source>
        <dbReference type="Pfam" id="PF20155"/>
    </source>
</evidence>
<feature type="compositionally biased region" description="Polar residues" evidence="7">
    <location>
        <begin position="1060"/>
        <end position="1071"/>
    </location>
</feature>
<feature type="region of interest" description="Disordered" evidence="7">
    <location>
        <begin position="770"/>
        <end position="798"/>
    </location>
</feature>
<dbReference type="Pfam" id="PF20155">
    <property type="entry name" value="TMP_3"/>
    <property type="match status" value="1"/>
</dbReference>
<feature type="region of interest" description="Disordered" evidence="7">
    <location>
        <begin position="1432"/>
        <end position="1453"/>
    </location>
</feature>
<evidence type="ECO:0000256" key="2">
    <source>
        <dbReference type="ARBA" id="ARBA00022741"/>
    </source>
</evidence>
<evidence type="ECO:0000256" key="3">
    <source>
        <dbReference type="ARBA" id="ARBA00022840"/>
    </source>
</evidence>
<dbReference type="PANTHER" id="PTHR37739">
    <property type="entry name" value="KINESIN-LIKE PROTEIN KIN-12D"/>
    <property type="match status" value="1"/>
</dbReference>
<sequence>MATLVFRVSSDWEQVVKLRQECEKLEAQLKKMDVNKSPAAARALETQLASARQQMMGLVTEAAKVGATMERDFKNGIYSASQTVNNLSANITSQRGVIRQLQNELTLLKEKYRETVKSGGNTSGMSEQIKAQTDKLREQKDILFGLTQQQAEARLSVKRLKDEYAAFKEEAGETVEANEKMSVSLTKVLGVIGGVTALKNFATELVNVRGQFQQLEIAFSTMLKSKEKADKLMSELVDIAAKTPFDLQGVASSAKQMIAYGSSAENVGDELVMLGNVAAGVGSQLSEIAYLYGTLRTQGRAYAVDIRQFAGRGIPIYEELAKVLGVTKDEVSGLVKEGKVGFKEVEQAFKNMTSESGIYYNLMQEQSKSLTGQLSNLGDAWDTMLNEIGKDTQGIASAGISGLKGLIENYETVGKILIGLIATYGTYKTALIVVRIAQDTLTARMELAILVTKAQMIAQKALNTVMKANPYVLVATVLAGLVATMWAFHDSTTASEKAQQKFNEEQKNFANQEEERKKKIEELIRVIQDETETEFSKIKAYEELQRYSPALSSAYTREQLAVLNLAEANKELNKERDKNSYENILKNIQQWEEKIKSLNASLKNAGQGAPLIASQIESAKANLNKWKSALSEYNRLKKETEENSKPVEVKLMEARSNREQIIREYNIARQILQEEQEKIKNFPFATIPIDVQIRFNNAQAALKGIDGTISGLESQREASEKTYQQAYKEAKAVYEAKLKAVEDAKKGTESAYKKAVEELEAAEKSYKSLGGVTGDTLAKQENNAKKDAERQKKEQQQVAEELLQLRRTNQQEEINLMEEGSEKKRRQIELDYQREIDEIRKQRKKWEDAQGGKLTSEQREVLGSRASNAMTSREKGLAEITETENQAAIEANERYLKSYGTFMQKRDAIIAEYTRKISEATTQGDKDILQKEMDKALSSLDLEKLKQGINWELIFGDLDKVSKKSLNKVKQQLRDFKNSEEYKNMAVDQKKVIDEALSNIQSTLIDKGGLLADLPKQLSELAKAQEELSQAQEEYNEAMRSGTDEQKEAATKKLNDAQKRQQNAQVNVQKSTDKTTSNLVTLSNVITQLGSNSEISLSQVGDLAGNIVDIFAEESEKLGGIIGAAFSLLDAIGTQGLDGFVGNIFSSVFKSVGGIWDTLTFGGFSKLFGIGGNEKEVQDTINRLTDRNEKLQSAIESLTEEMKSSKGSEKSVAEYNKAIKYQEEYNKNVLAKAQANAGYHSKHHSWAYYMGWSESDIQWIRENVMAEFTGTDSLWQMSPEQMDLLRQNVDLWQKMADSGKGGYGNAVVDALDEYADLAGNLEGLKEGLFEQLTGISFDSMYDSFIDTLMDMDASAEDFADNLSEYFMRAMLSDKIGNMYSQKLEDWWNRFGESMKDGNLSESERNSLQNEYMGYVNEALKLRDELAAATGYDKAGSSSQQSASSRGFGTEMTHEDAGELSGRFTAVYESNLRIETAEQQQTVAITELRGSIGSLTSQVTGLYNIADETRTILANSYLELQQIRENTGEIVKPIKQMQADIAEVKRNTARL</sequence>